<evidence type="ECO:0000313" key="1">
    <source>
        <dbReference type="EMBL" id="WAC01741.1"/>
    </source>
</evidence>
<reference evidence="1" key="1">
    <citation type="submission" date="2022-11" db="EMBL/GenBank/DDBJ databases">
        <title>Lacinutrix neustonica HL-RS19T sp. nov., isolated from the surface microlayer sample of brackish Lake Shihwa.</title>
        <authorList>
            <person name="Choi J.Y."/>
            <person name="Hwang C.Y."/>
        </authorList>
    </citation>
    <scope>NUCLEOTIDE SEQUENCE</scope>
    <source>
        <strain evidence="1">HL-RS19</strain>
    </source>
</reference>
<dbReference type="Proteomes" id="UP001164705">
    <property type="component" value="Chromosome"/>
</dbReference>
<dbReference type="RefSeq" id="WP_267676339.1">
    <property type="nucleotide sequence ID" value="NZ_CP113088.1"/>
</dbReference>
<evidence type="ECO:0000313" key="2">
    <source>
        <dbReference type="Proteomes" id="UP001164705"/>
    </source>
</evidence>
<protein>
    <recommendedName>
        <fullName evidence="3">C1q domain-containing protein</fullName>
    </recommendedName>
</protein>
<accession>A0A9E8MVD0</accession>
<sequence length="234" mass="25365">MKNTIYYFLLVLFVFNLSVVFGQVGINTTSPDASSALDITSASKGVLLPGLTTLERNAIINAANGLLIYNTDTGEFQFNSSTTTTPFWEAFNSTPTVTASPGESVKYSNTDVATNVNQDTAINLPVFGAVNWNDNTSLYTVNTTAHTLTINETGRYRLVINSSLFTNSNENRLAPQMRITVNGVQVGTFGSTGYIRINNGHQESSLHINEVLELTIGDVIAVDIAGEAERVWLI</sequence>
<dbReference type="KEGG" id="lnu:N7U66_17865"/>
<dbReference type="EMBL" id="CP113088">
    <property type="protein sequence ID" value="WAC01741.1"/>
    <property type="molecule type" value="Genomic_DNA"/>
</dbReference>
<name>A0A9E8MVD0_9FLAO</name>
<evidence type="ECO:0008006" key="3">
    <source>
        <dbReference type="Google" id="ProtNLM"/>
    </source>
</evidence>
<proteinExistence type="predicted"/>
<gene>
    <name evidence="1" type="ORF">N7U66_17865</name>
</gene>
<keyword evidence="2" id="KW-1185">Reference proteome</keyword>
<organism evidence="1 2">
    <name type="scientific">Lacinutrix neustonica</name>
    <dbReference type="NCBI Taxonomy" id="2980107"/>
    <lineage>
        <taxon>Bacteria</taxon>
        <taxon>Pseudomonadati</taxon>
        <taxon>Bacteroidota</taxon>
        <taxon>Flavobacteriia</taxon>
        <taxon>Flavobacteriales</taxon>
        <taxon>Flavobacteriaceae</taxon>
        <taxon>Lacinutrix</taxon>
    </lineage>
</organism>
<dbReference type="AlphaFoldDB" id="A0A9E8MVD0"/>